<organism evidence="11 12">
    <name type="scientific">Catharus ustulatus</name>
    <name type="common">Russet-backed thrush</name>
    <name type="synonym">Hylocichla ustulatus</name>
    <dbReference type="NCBI Taxonomy" id="91951"/>
    <lineage>
        <taxon>Eukaryota</taxon>
        <taxon>Metazoa</taxon>
        <taxon>Chordata</taxon>
        <taxon>Craniata</taxon>
        <taxon>Vertebrata</taxon>
        <taxon>Euteleostomi</taxon>
        <taxon>Archelosauria</taxon>
        <taxon>Archosauria</taxon>
        <taxon>Dinosauria</taxon>
        <taxon>Saurischia</taxon>
        <taxon>Theropoda</taxon>
        <taxon>Coelurosauria</taxon>
        <taxon>Aves</taxon>
        <taxon>Neognathae</taxon>
        <taxon>Neoaves</taxon>
        <taxon>Telluraves</taxon>
        <taxon>Australaves</taxon>
        <taxon>Passeriformes</taxon>
        <taxon>Turdidae</taxon>
        <taxon>Catharus</taxon>
    </lineage>
</organism>
<dbReference type="CDD" id="cd01461">
    <property type="entry name" value="vWA_interalpha_trypsin_inhibitor"/>
    <property type="match status" value="1"/>
</dbReference>
<dbReference type="PANTHER" id="PTHR10338:SF62">
    <property type="entry name" value="INTER-ALPHA-TRYPSIN INHIBITOR HEAVY CHAIN H5"/>
    <property type="match status" value="1"/>
</dbReference>
<keyword evidence="5" id="KW-0732">Signal</keyword>
<dbReference type="GO" id="GO:0004867">
    <property type="term" value="F:serine-type endopeptidase inhibitor activity"/>
    <property type="evidence" value="ECO:0007669"/>
    <property type="project" value="UniProtKB-KW"/>
</dbReference>
<dbReference type="OrthoDB" id="299997at2759"/>
<dbReference type="CTD" id="80760"/>
<keyword evidence="3" id="KW-0964">Secreted</keyword>
<keyword evidence="6" id="KW-0722">Serine protease inhibitor</keyword>
<dbReference type="Pfam" id="PF08487">
    <property type="entry name" value="VIT"/>
    <property type="match status" value="1"/>
</dbReference>
<dbReference type="GO" id="GO:0005576">
    <property type="term" value="C:extracellular region"/>
    <property type="evidence" value="ECO:0007669"/>
    <property type="project" value="UniProtKB-SubCell"/>
</dbReference>
<dbReference type="PROSITE" id="PS50234">
    <property type="entry name" value="VWFA"/>
    <property type="match status" value="1"/>
</dbReference>
<dbReference type="InterPro" id="IPR010600">
    <property type="entry name" value="ITI_HC_C"/>
</dbReference>
<feature type="region of interest" description="Disordered" evidence="8">
    <location>
        <begin position="218"/>
        <end position="244"/>
    </location>
</feature>
<dbReference type="AlphaFoldDB" id="A0A8C3U521"/>
<name>A0A8C3U521_CATUS</name>
<proteinExistence type="inferred from homology"/>
<evidence type="ECO:0000256" key="7">
    <source>
        <dbReference type="ARBA" id="ARBA00023180"/>
    </source>
</evidence>
<protein>
    <submittedName>
        <fullName evidence="11">Inter-alpha-trypsin inhibitor heavy chain 5</fullName>
    </submittedName>
</protein>
<reference evidence="11" key="1">
    <citation type="submission" date="2020-10" db="EMBL/GenBank/DDBJ databases">
        <title>Catharus ustulatus (Swainson's thrush) genome, bCatUst1, primary haplotype v2.</title>
        <authorList>
            <person name="Delmore K."/>
            <person name="Vafadar M."/>
            <person name="Formenti G."/>
            <person name="Chow W."/>
            <person name="Pelan S."/>
            <person name="Howe K."/>
            <person name="Rhie A."/>
            <person name="Mountcastle J."/>
            <person name="Haase B."/>
            <person name="Fedrigo O."/>
            <person name="Jarvis E.D."/>
        </authorList>
    </citation>
    <scope>NUCLEOTIDE SEQUENCE [LARGE SCALE GENOMIC DNA]</scope>
</reference>
<evidence type="ECO:0000256" key="1">
    <source>
        <dbReference type="ARBA" id="ARBA00004613"/>
    </source>
</evidence>
<dbReference type="Ensembl" id="ENSCUST00005009405.1">
    <property type="protein sequence ID" value="ENSCUSP00005009033.1"/>
    <property type="gene ID" value="ENSCUSG00005005738.1"/>
</dbReference>
<feature type="compositionally biased region" description="Low complexity" evidence="8">
    <location>
        <begin position="1"/>
        <end position="10"/>
    </location>
</feature>
<dbReference type="SUPFAM" id="SSF53300">
    <property type="entry name" value="vWA-like"/>
    <property type="match status" value="1"/>
</dbReference>
<dbReference type="PANTHER" id="PTHR10338">
    <property type="entry name" value="INTER-ALPHA-TRYPSIN INHIBITOR HEAVY CHAIN FAMILY MEMBER"/>
    <property type="match status" value="1"/>
</dbReference>
<keyword evidence="12" id="KW-1185">Reference proteome</keyword>
<feature type="region of interest" description="Disordered" evidence="8">
    <location>
        <begin position="1"/>
        <end position="67"/>
    </location>
</feature>
<keyword evidence="4" id="KW-0646">Protease inhibitor</keyword>
<comment type="subcellular location">
    <subcellularLocation>
        <location evidence="1">Secreted</location>
    </subcellularLocation>
</comment>
<evidence type="ECO:0000259" key="10">
    <source>
        <dbReference type="PROSITE" id="PS51468"/>
    </source>
</evidence>
<feature type="domain" description="VIT" evidence="10">
    <location>
        <begin position="140"/>
        <end position="268"/>
    </location>
</feature>
<evidence type="ECO:0000259" key="9">
    <source>
        <dbReference type="PROSITE" id="PS50234"/>
    </source>
</evidence>
<dbReference type="GeneID" id="116995753"/>
<evidence type="ECO:0000256" key="8">
    <source>
        <dbReference type="SAM" id="MobiDB-lite"/>
    </source>
</evidence>
<dbReference type="Gene3D" id="3.40.50.410">
    <property type="entry name" value="von Willebrand factor, type A domain"/>
    <property type="match status" value="1"/>
</dbReference>
<dbReference type="RefSeq" id="XP_032914588.1">
    <property type="nucleotide sequence ID" value="XM_033058697.2"/>
</dbReference>
<dbReference type="InterPro" id="IPR013694">
    <property type="entry name" value="VIT"/>
</dbReference>
<dbReference type="PROSITE" id="PS51468">
    <property type="entry name" value="VIT"/>
    <property type="match status" value="1"/>
</dbReference>
<evidence type="ECO:0000256" key="4">
    <source>
        <dbReference type="ARBA" id="ARBA00022690"/>
    </source>
</evidence>
<feature type="compositionally biased region" description="Basic and acidic residues" evidence="8">
    <location>
        <begin position="218"/>
        <end position="232"/>
    </location>
</feature>
<feature type="domain" description="VWFA" evidence="9">
    <location>
        <begin position="402"/>
        <end position="586"/>
    </location>
</feature>
<reference evidence="11" key="3">
    <citation type="submission" date="2025-09" db="UniProtKB">
        <authorList>
            <consortium name="Ensembl"/>
        </authorList>
    </citation>
    <scope>IDENTIFICATION</scope>
</reference>
<dbReference type="InterPro" id="IPR050934">
    <property type="entry name" value="ITIH"/>
</dbReference>
<dbReference type="Proteomes" id="UP000694563">
    <property type="component" value="Chromosome 4"/>
</dbReference>
<evidence type="ECO:0000313" key="11">
    <source>
        <dbReference type="Ensembl" id="ENSCUSP00005009033.1"/>
    </source>
</evidence>
<accession>A0A8C3U521</accession>
<evidence type="ECO:0000256" key="2">
    <source>
        <dbReference type="ARBA" id="ARBA00010158"/>
    </source>
</evidence>
<evidence type="ECO:0000256" key="3">
    <source>
        <dbReference type="ARBA" id="ARBA00022525"/>
    </source>
</evidence>
<dbReference type="InterPro" id="IPR002035">
    <property type="entry name" value="VWF_A"/>
</dbReference>
<feature type="compositionally biased region" description="Low complexity" evidence="8">
    <location>
        <begin position="24"/>
        <end position="36"/>
    </location>
</feature>
<dbReference type="SMART" id="SM00327">
    <property type="entry name" value="VWA"/>
    <property type="match status" value="1"/>
</dbReference>
<evidence type="ECO:0000313" key="12">
    <source>
        <dbReference type="Proteomes" id="UP000694563"/>
    </source>
</evidence>
<feature type="region of interest" description="Disordered" evidence="8">
    <location>
        <begin position="311"/>
        <end position="332"/>
    </location>
</feature>
<dbReference type="Pfam" id="PF06668">
    <property type="entry name" value="ITI_HC_C"/>
    <property type="match status" value="1"/>
</dbReference>
<comment type="similarity">
    <text evidence="2">Belongs to the ITIH family.</text>
</comment>
<evidence type="ECO:0000256" key="6">
    <source>
        <dbReference type="ARBA" id="ARBA00022900"/>
    </source>
</evidence>
<dbReference type="Pfam" id="PF00092">
    <property type="entry name" value="VWA"/>
    <property type="match status" value="1"/>
</dbReference>
<dbReference type="SMART" id="SM00609">
    <property type="entry name" value="VIT"/>
    <property type="match status" value="1"/>
</dbReference>
<reference evidence="11" key="2">
    <citation type="submission" date="2025-08" db="UniProtKB">
        <authorList>
            <consortium name="Ensembl"/>
        </authorList>
    </citation>
    <scope>IDENTIFICATION</scope>
</reference>
<dbReference type="GO" id="GO:0030212">
    <property type="term" value="P:hyaluronan metabolic process"/>
    <property type="evidence" value="ECO:0007669"/>
    <property type="project" value="InterPro"/>
</dbReference>
<sequence>MPSGSGSGTPSPAPALRRAGGLASSPEPSGTPSEPGRGVHALLELSGPPCAEKGPVPSRGGGGGEAGSAAVCAELRRGCCALTAGLEPRRSPPATMILWLCLCWGFSPAAAQPDSELMARYLEQQLLADYSIVQQVARRVPRQAKFLQRLETRPRMSEFQVRSTIISRYAFTTVSCTMVNSGSEAREAVFEMQIPAAAFISNFTMSIGNKTYYGEVTGKEKKNSTDDKERQKKPPSPTEGRENGYETFKASVFIPRKMQARFILHYEELLQRRLGKYEYTVSIRPQQLVGRLRVEVNILENSGIVSLEVPPLRNSKQKGNGKAEGDVSPPPSTVIGHTKTLAKVTFNPSVVEQTKIARNGILGDFIIRYDVNRELSVGDVQILNGYFVHYFAPTDLPPLPKNVVFVLDSSASMVGTKLKQTKEALFTILQDLRPEDHFNIIGFSNRIKVWQQDRLVPVTPNNIRDAKKYIHNMSPTGGTNINEALQTGAKLLNDYIAQNDIDARSVSLIIFLTDGRPTVGETQSSKILSNTKEAIQDKFCLFTIGIGNDVDHKLLERMALENCGMTRLFQEDEDAASHLKGFYDEIGTPLLSDIRVDYPEDDVEQVTQNFFPNYFNGSEIIIAGKLINRTSDKLHVEVTASNSKKYILLKTDVAVDLLSRNDIRGVPGLEDGRGDNNYIERAWSYLTIKELLNSRLKSDDSQEKDSLMEKAKSMALAYNFVTPFTVLKMKEAGLHSEPPQEEFVSPSTDGIGEKVQSLQGHRAPPGIRRGQEKQRIKISKTSADGDPHFVIDFPSSKFSVCFNIDGEPGDILRLVSDHKESGVTVNGQLIGAPAPPNGHKKHRTYFSTITILNNKPERSYLEITPKRVILDDGERLVLSCGRSAVVRSRSLEVSISAYSNITVTIRDSISFVILIHHYKKPAPYQRNHLGFYISNSKGLSSDSHGLLGQFLNHEVKLLQESLNTSGGEAGQKQTEVLKANPTNTLEVKGRLVPVVWKQRRIYNGQQEVDCWFAKNNADKLIDGSYKDYLASHPFDTGTSFGTISSL</sequence>
<evidence type="ECO:0000256" key="5">
    <source>
        <dbReference type="ARBA" id="ARBA00022729"/>
    </source>
</evidence>
<keyword evidence="7" id="KW-0325">Glycoprotein</keyword>
<dbReference type="InterPro" id="IPR036465">
    <property type="entry name" value="vWFA_dom_sf"/>
</dbReference>
<dbReference type="FunFam" id="3.40.50.410:FF:000013">
    <property type="entry name" value="inter-alpha-trypsin inhibitor heavy chain H2"/>
    <property type="match status" value="1"/>
</dbReference>
<gene>
    <name evidence="11" type="primary">ITIH5</name>
</gene>